<dbReference type="OrthoDB" id="9792500at2"/>
<keyword evidence="4" id="KW-1185">Reference proteome</keyword>
<dbReference type="STRING" id="1317121.ATO11_00960"/>
<name>A0A0L1JU74_9RHOB</name>
<comment type="similarity">
    <text evidence="1">Belongs to the universal stress protein A family.</text>
</comment>
<dbReference type="PANTHER" id="PTHR46268:SF6">
    <property type="entry name" value="UNIVERSAL STRESS PROTEIN UP12"/>
    <property type="match status" value="1"/>
</dbReference>
<dbReference type="Gene3D" id="3.40.50.620">
    <property type="entry name" value="HUPs"/>
    <property type="match status" value="1"/>
</dbReference>
<dbReference type="EMBL" id="AQQZ01000001">
    <property type="protein sequence ID" value="KNG95242.1"/>
    <property type="molecule type" value="Genomic_DNA"/>
</dbReference>
<accession>A0A0L1JU74</accession>
<evidence type="ECO:0000256" key="1">
    <source>
        <dbReference type="ARBA" id="ARBA00008791"/>
    </source>
</evidence>
<protein>
    <recommendedName>
        <fullName evidence="2">UspA domain-containing protein</fullName>
    </recommendedName>
</protein>
<reference evidence="3 4" key="1">
    <citation type="journal article" date="2015" name="Int. J. Syst. Evol. Microbiol.">
        <title>Aestuariivita atlantica sp. nov., isolated from deep sea sediment of the Atlantic Ocean.</title>
        <authorList>
            <person name="Li G."/>
            <person name="Lai Q."/>
            <person name="Du Y."/>
            <person name="Liu X."/>
            <person name="Sun F."/>
            <person name="Shao Z."/>
        </authorList>
    </citation>
    <scope>NUCLEOTIDE SEQUENCE [LARGE SCALE GENOMIC DNA]</scope>
    <source>
        <strain evidence="3 4">22II-S11-z3</strain>
    </source>
</reference>
<comment type="caution">
    <text evidence="3">The sequence shown here is derived from an EMBL/GenBank/DDBJ whole genome shotgun (WGS) entry which is preliminary data.</text>
</comment>
<dbReference type="Proteomes" id="UP000036938">
    <property type="component" value="Unassembled WGS sequence"/>
</dbReference>
<dbReference type="PRINTS" id="PR01438">
    <property type="entry name" value="UNVRSLSTRESS"/>
</dbReference>
<dbReference type="InterPro" id="IPR014729">
    <property type="entry name" value="Rossmann-like_a/b/a_fold"/>
</dbReference>
<gene>
    <name evidence="3" type="ORF">ATO11_00960</name>
</gene>
<dbReference type="AlphaFoldDB" id="A0A0L1JU74"/>
<organism evidence="3 4">
    <name type="scientific">Pseudaestuariivita atlantica</name>
    <dbReference type="NCBI Taxonomy" id="1317121"/>
    <lineage>
        <taxon>Bacteria</taxon>
        <taxon>Pseudomonadati</taxon>
        <taxon>Pseudomonadota</taxon>
        <taxon>Alphaproteobacteria</taxon>
        <taxon>Rhodobacterales</taxon>
        <taxon>Paracoccaceae</taxon>
        <taxon>Pseudaestuariivita</taxon>
    </lineage>
</organism>
<dbReference type="SUPFAM" id="SSF52402">
    <property type="entry name" value="Adenine nucleotide alpha hydrolases-like"/>
    <property type="match status" value="1"/>
</dbReference>
<evidence type="ECO:0000259" key="2">
    <source>
        <dbReference type="Pfam" id="PF00582"/>
    </source>
</evidence>
<evidence type="ECO:0000313" key="4">
    <source>
        <dbReference type="Proteomes" id="UP000036938"/>
    </source>
</evidence>
<dbReference type="InterPro" id="IPR006015">
    <property type="entry name" value="Universal_stress_UspA"/>
</dbReference>
<dbReference type="InterPro" id="IPR006016">
    <property type="entry name" value="UspA"/>
</dbReference>
<feature type="domain" description="UspA" evidence="2">
    <location>
        <begin position="1"/>
        <end position="135"/>
    </location>
</feature>
<dbReference type="PANTHER" id="PTHR46268">
    <property type="entry name" value="STRESS RESPONSE PROTEIN NHAX"/>
    <property type="match status" value="1"/>
</dbReference>
<sequence length="140" mass="15024">MYPHILVPVDLADTEKVKRSVATARALLAPQGKITLLNVVAPFPTSIDVYVPADIVTQAFENAKTKLAALSQEIGIKDAVTLQGGVGRSIVDWADEHAVDCIVIPSHQPELSDILLGSTAAWVVRHAQCSVHVLRKRAAD</sequence>
<proteinExistence type="inferred from homology"/>
<dbReference type="CDD" id="cd00293">
    <property type="entry name" value="USP-like"/>
    <property type="match status" value="1"/>
</dbReference>
<dbReference type="RefSeq" id="WP_050528961.1">
    <property type="nucleotide sequence ID" value="NZ_AQQZ01000001.1"/>
</dbReference>
<dbReference type="Pfam" id="PF00582">
    <property type="entry name" value="Usp"/>
    <property type="match status" value="1"/>
</dbReference>
<evidence type="ECO:0000313" key="3">
    <source>
        <dbReference type="EMBL" id="KNG95242.1"/>
    </source>
</evidence>